<dbReference type="Gene3D" id="1.20.1070.10">
    <property type="entry name" value="Rhodopsin 7-helix transmembrane proteins"/>
    <property type="match status" value="1"/>
</dbReference>
<dbReference type="CDD" id="cd14978">
    <property type="entry name" value="7tmA_FMRFamide_R-like"/>
    <property type="match status" value="1"/>
</dbReference>
<feature type="transmembrane region" description="Helical" evidence="5">
    <location>
        <begin position="274"/>
        <end position="301"/>
    </location>
</feature>
<dbReference type="PANTHER" id="PTHR46641:SF2">
    <property type="entry name" value="FMRFAMIDE RECEPTOR"/>
    <property type="match status" value="1"/>
</dbReference>
<feature type="transmembrane region" description="Helical" evidence="5">
    <location>
        <begin position="370"/>
        <end position="393"/>
    </location>
</feature>
<dbReference type="InterPro" id="IPR019427">
    <property type="entry name" value="7TM_GPCR_serpentine_rcpt_Srw"/>
</dbReference>
<keyword evidence="2 5" id="KW-0812">Transmembrane</keyword>
<evidence type="ECO:0000313" key="7">
    <source>
        <dbReference type="Proteomes" id="UP000694888"/>
    </source>
</evidence>
<dbReference type="PANTHER" id="PTHR46641">
    <property type="entry name" value="FMRFAMIDE RECEPTOR-RELATED"/>
    <property type="match status" value="1"/>
</dbReference>
<dbReference type="RefSeq" id="XP_012941105.1">
    <property type="nucleotide sequence ID" value="XM_013085651.1"/>
</dbReference>
<evidence type="ECO:0000256" key="4">
    <source>
        <dbReference type="ARBA" id="ARBA00023136"/>
    </source>
</evidence>
<comment type="subcellular location">
    <subcellularLocation>
        <location evidence="1">Membrane</location>
    </subcellularLocation>
</comment>
<gene>
    <name evidence="8" type="primary">LOC106012511</name>
</gene>
<name>A0ABM1A5A9_APLCA</name>
<sequence length="415" mass="47250">MDDGRIPKDILYGELTAGHRGLGRPVLRYKDVCKRDLKTTGIDADHGETFAGDRGVWKGIIRQGVRHGEMTRQLQEMDKRSRRKERLQMEEFLCDEQWYIVQVVNMVVISGLLSLFGVASNIINIVVFAKQGFRDSMNISLVGLAVSDLCSLLTMIWISICENPLFYRSELNFDPKDILYLTGATPHILFVKIASFITAFITFERCLCIAVPLKVKTIITPGRTKTIIISIYIAMSLLMIPFYLGNRLEWVFDFTVNATVLKTTFAADREMLEAIMFLTLGVFSTTFSFVFVICCTIVLIVKLKSKTKWRQATAAKSDRAAEGVGVKDQKVVKMVTFIAAIFIVCAVPPTLLFLYMVIDPSFRIDGVYRNIYLVVWTSSFLTETVNSSVNIFVYMKMSSKYRAVFMKTFWNKEER</sequence>
<feature type="transmembrane region" description="Helical" evidence="5">
    <location>
        <begin position="224"/>
        <end position="244"/>
    </location>
</feature>
<dbReference type="InterPro" id="IPR052954">
    <property type="entry name" value="GPCR-Ligand_Int"/>
</dbReference>
<evidence type="ECO:0000256" key="2">
    <source>
        <dbReference type="ARBA" id="ARBA00022692"/>
    </source>
</evidence>
<dbReference type="SUPFAM" id="SSF81321">
    <property type="entry name" value="Family A G protein-coupled receptor-like"/>
    <property type="match status" value="1"/>
</dbReference>
<evidence type="ECO:0000256" key="3">
    <source>
        <dbReference type="ARBA" id="ARBA00022989"/>
    </source>
</evidence>
<feature type="transmembrane region" description="Helical" evidence="5">
    <location>
        <begin position="139"/>
        <end position="158"/>
    </location>
</feature>
<reference evidence="8" key="1">
    <citation type="submission" date="2025-08" db="UniProtKB">
        <authorList>
            <consortium name="RefSeq"/>
        </authorList>
    </citation>
    <scope>IDENTIFICATION</scope>
</reference>
<dbReference type="InterPro" id="IPR000276">
    <property type="entry name" value="GPCR_Rhodpsn"/>
</dbReference>
<evidence type="ECO:0000259" key="6">
    <source>
        <dbReference type="PROSITE" id="PS50262"/>
    </source>
</evidence>
<evidence type="ECO:0000256" key="1">
    <source>
        <dbReference type="ARBA" id="ARBA00004370"/>
    </source>
</evidence>
<keyword evidence="7" id="KW-1185">Reference proteome</keyword>
<feature type="domain" description="G-protein coupled receptors family 1 profile" evidence="6">
    <location>
        <begin position="120"/>
        <end position="394"/>
    </location>
</feature>
<proteinExistence type="predicted"/>
<protein>
    <submittedName>
        <fullName evidence="8">Adenosine receptor A1</fullName>
    </submittedName>
</protein>
<organism evidence="7 8">
    <name type="scientific">Aplysia californica</name>
    <name type="common">California sea hare</name>
    <dbReference type="NCBI Taxonomy" id="6500"/>
    <lineage>
        <taxon>Eukaryota</taxon>
        <taxon>Metazoa</taxon>
        <taxon>Spiralia</taxon>
        <taxon>Lophotrochozoa</taxon>
        <taxon>Mollusca</taxon>
        <taxon>Gastropoda</taxon>
        <taxon>Heterobranchia</taxon>
        <taxon>Euthyneura</taxon>
        <taxon>Tectipleura</taxon>
        <taxon>Aplysiida</taxon>
        <taxon>Aplysioidea</taxon>
        <taxon>Aplysiidae</taxon>
        <taxon>Aplysia</taxon>
    </lineage>
</organism>
<feature type="transmembrane region" description="Helical" evidence="5">
    <location>
        <begin position="337"/>
        <end position="358"/>
    </location>
</feature>
<dbReference type="Proteomes" id="UP000694888">
    <property type="component" value="Unplaced"/>
</dbReference>
<feature type="transmembrane region" description="Helical" evidence="5">
    <location>
        <begin position="178"/>
        <end position="203"/>
    </location>
</feature>
<evidence type="ECO:0000313" key="8">
    <source>
        <dbReference type="RefSeq" id="XP_012941105.1"/>
    </source>
</evidence>
<dbReference type="GeneID" id="106012511"/>
<evidence type="ECO:0000256" key="5">
    <source>
        <dbReference type="SAM" id="Phobius"/>
    </source>
</evidence>
<dbReference type="PROSITE" id="PS50262">
    <property type="entry name" value="G_PROTEIN_RECEP_F1_2"/>
    <property type="match status" value="1"/>
</dbReference>
<accession>A0ABM1A5A9</accession>
<feature type="transmembrane region" description="Helical" evidence="5">
    <location>
        <begin position="99"/>
        <end position="127"/>
    </location>
</feature>
<dbReference type="InterPro" id="IPR017452">
    <property type="entry name" value="GPCR_Rhodpsn_7TM"/>
</dbReference>
<keyword evidence="8" id="KW-0675">Receptor</keyword>
<dbReference type="Pfam" id="PF10324">
    <property type="entry name" value="7TM_GPCR_Srw"/>
    <property type="match status" value="1"/>
</dbReference>
<keyword evidence="4 5" id="KW-0472">Membrane</keyword>
<dbReference type="PRINTS" id="PR00237">
    <property type="entry name" value="GPCRRHODOPSN"/>
</dbReference>
<keyword evidence="3 5" id="KW-1133">Transmembrane helix</keyword>